<reference evidence="3" key="1">
    <citation type="journal article" date="2014" name="Int. J. Syst. Evol. Microbiol.">
        <title>Complete genome of a new Firmicutes species belonging to the dominant human colonic microbiota ('Ruminococcus bicirculans') reveals two chromosomes and a selective capacity to utilize plant glucans.</title>
        <authorList>
            <consortium name="NISC Comparative Sequencing Program"/>
            <person name="Wegmann U."/>
            <person name="Louis P."/>
            <person name="Goesmann A."/>
            <person name="Henrissat B."/>
            <person name="Duncan S.H."/>
            <person name="Flint H.J."/>
        </authorList>
    </citation>
    <scope>NUCLEOTIDE SEQUENCE</scope>
    <source>
        <strain evidence="3">NBRC 108216</strain>
    </source>
</reference>
<evidence type="ECO:0000256" key="1">
    <source>
        <dbReference type="ARBA" id="ARBA00010751"/>
    </source>
</evidence>
<evidence type="ECO:0000256" key="2">
    <source>
        <dbReference type="SAM" id="Phobius"/>
    </source>
</evidence>
<dbReference type="PANTHER" id="PTHR34068:SF2">
    <property type="entry name" value="UPF0145 PROTEIN SCO3412"/>
    <property type="match status" value="1"/>
</dbReference>
<organism evidence="3 4">
    <name type="scientific">Algimonas porphyrae</name>
    <dbReference type="NCBI Taxonomy" id="1128113"/>
    <lineage>
        <taxon>Bacteria</taxon>
        <taxon>Pseudomonadati</taxon>
        <taxon>Pseudomonadota</taxon>
        <taxon>Alphaproteobacteria</taxon>
        <taxon>Maricaulales</taxon>
        <taxon>Robiginitomaculaceae</taxon>
        <taxon>Algimonas</taxon>
    </lineage>
</organism>
<gene>
    <name evidence="3" type="ORF">GCM10007854_20250</name>
</gene>
<reference evidence="3" key="2">
    <citation type="submission" date="2023-01" db="EMBL/GenBank/DDBJ databases">
        <title>Draft genome sequence of Algimonas porphyrae strain NBRC 108216.</title>
        <authorList>
            <person name="Sun Q."/>
            <person name="Mori K."/>
        </authorList>
    </citation>
    <scope>NUCLEOTIDE SEQUENCE</scope>
    <source>
        <strain evidence="3">NBRC 108216</strain>
    </source>
</reference>
<dbReference type="Pfam" id="PF01906">
    <property type="entry name" value="YbjQ_1"/>
    <property type="match status" value="1"/>
</dbReference>
<dbReference type="PANTHER" id="PTHR34068">
    <property type="entry name" value="UPF0145 PROTEIN YBJQ"/>
    <property type="match status" value="1"/>
</dbReference>
<dbReference type="SUPFAM" id="SSF117782">
    <property type="entry name" value="YbjQ-like"/>
    <property type="match status" value="1"/>
</dbReference>
<protein>
    <submittedName>
        <fullName evidence="3">Metal-binding protein</fullName>
    </submittedName>
</protein>
<comment type="caution">
    <text evidence="3">The sequence shown here is derived from an EMBL/GenBank/DDBJ whole genome shotgun (WGS) entry which is preliminary data.</text>
</comment>
<dbReference type="Proteomes" id="UP001161390">
    <property type="component" value="Unassembled WGS sequence"/>
</dbReference>
<evidence type="ECO:0000313" key="4">
    <source>
        <dbReference type="Proteomes" id="UP001161390"/>
    </source>
</evidence>
<keyword evidence="4" id="KW-1185">Reference proteome</keyword>
<evidence type="ECO:0000313" key="3">
    <source>
        <dbReference type="EMBL" id="GLQ21070.1"/>
    </source>
</evidence>
<dbReference type="Gene3D" id="3.30.110.70">
    <property type="entry name" value="Hypothetical protein apc22750. Chain B"/>
    <property type="match status" value="1"/>
</dbReference>
<keyword evidence="2" id="KW-0472">Membrane</keyword>
<name>A0ABQ5V1Y3_9PROT</name>
<sequence length="151" mass="16433">MLDEILISLAATFGPLIALLIIGSIFGTLAQKRHLADLEQREARLGAFLLTNCSRIDGQRGELVTGSTVVAYDFFRRIAVLLRKLIGGRFHMHEGFMMRARREAVLRMAESAQALGATSVHNVRLVSSNLGDSSRGTGGCEVVAYGTAIWD</sequence>
<proteinExistence type="inferred from homology"/>
<dbReference type="InterPro" id="IPR035439">
    <property type="entry name" value="UPF0145_dom_sf"/>
</dbReference>
<feature type="transmembrane region" description="Helical" evidence="2">
    <location>
        <begin position="6"/>
        <end position="30"/>
    </location>
</feature>
<dbReference type="RefSeq" id="WP_284372244.1">
    <property type="nucleotide sequence ID" value="NZ_BSNJ01000004.1"/>
</dbReference>
<keyword evidence="2" id="KW-1133">Transmembrane helix</keyword>
<dbReference type="EMBL" id="BSNJ01000004">
    <property type="protein sequence ID" value="GLQ21070.1"/>
    <property type="molecule type" value="Genomic_DNA"/>
</dbReference>
<accession>A0ABQ5V1Y3</accession>
<comment type="similarity">
    <text evidence="1">Belongs to the UPF0145 family.</text>
</comment>
<dbReference type="InterPro" id="IPR002765">
    <property type="entry name" value="UPF0145_YbjQ-like"/>
</dbReference>
<keyword evidence="2" id="KW-0812">Transmembrane</keyword>